<reference evidence="1 2" key="1">
    <citation type="submission" date="2017-09" db="EMBL/GenBank/DDBJ databases">
        <title>WGS assembly of Aquilegia coerulea Goldsmith.</title>
        <authorList>
            <person name="Hodges S."/>
            <person name="Kramer E."/>
            <person name="Nordborg M."/>
            <person name="Tomkins J."/>
            <person name="Borevitz J."/>
            <person name="Derieg N."/>
            <person name="Yan J."/>
            <person name="Mihaltcheva S."/>
            <person name="Hayes R.D."/>
            <person name="Rokhsar D."/>
        </authorList>
    </citation>
    <scope>NUCLEOTIDE SEQUENCE [LARGE SCALE GENOMIC DNA]</scope>
    <source>
        <strain evidence="2">cv. Goldsmith</strain>
    </source>
</reference>
<accession>A0A2G5EJT4</accession>
<gene>
    <name evidence="1" type="ORF">AQUCO_00700287v1</name>
</gene>
<sequence length="66" mass="7783">MQFGNLQGCKDKNLMTQFKNWYFGPITDIEKLIDIFFGMIQYSVWISSNLENSFGFIFSSCIWLII</sequence>
<evidence type="ECO:0000313" key="1">
    <source>
        <dbReference type="EMBL" id="PIA55857.1"/>
    </source>
</evidence>
<keyword evidence="2" id="KW-1185">Reference proteome</keyword>
<dbReference type="EMBL" id="KZ305024">
    <property type="protein sequence ID" value="PIA55857.1"/>
    <property type="molecule type" value="Genomic_DNA"/>
</dbReference>
<evidence type="ECO:0000313" key="2">
    <source>
        <dbReference type="Proteomes" id="UP000230069"/>
    </source>
</evidence>
<dbReference type="Proteomes" id="UP000230069">
    <property type="component" value="Unassembled WGS sequence"/>
</dbReference>
<proteinExistence type="predicted"/>
<dbReference type="InParanoid" id="A0A2G5EJT4"/>
<dbReference type="AlphaFoldDB" id="A0A2G5EJT4"/>
<protein>
    <submittedName>
        <fullName evidence="1">Uncharacterized protein</fullName>
    </submittedName>
</protein>
<name>A0A2G5EJT4_AQUCA</name>
<organism evidence="1 2">
    <name type="scientific">Aquilegia coerulea</name>
    <name type="common">Rocky mountain columbine</name>
    <dbReference type="NCBI Taxonomy" id="218851"/>
    <lineage>
        <taxon>Eukaryota</taxon>
        <taxon>Viridiplantae</taxon>
        <taxon>Streptophyta</taxon>
        <taxon>Embryophyta</taxon>
        <taxon>Tracheophyta</taxon>
        <taxon>Spermatophyta</taxon>
        <taxon>Magnoliopsida</taxon>
        <taxon>Ranunculales</taxon>
        <taxon>Ranunculaceae</taxon>
        <taxon>Thalictroideae</taxon>
        <taxon>Aquilegia</taxon>
    </lineage>
</organism>